<dbReference type="OrthoDB" id="3061310at2759"/>
<evidence type="ECO:0000313" key="3">
    <source>
        <dbReference type="EMBL" id="SJL02999.1"/>
    </source>
</evidence>
<dbReference type="AlphaFoldDB" id="A0A284R2P2"/>
<proteinExistence type="predicted"/>
<dbReference type="Proteomes" id="UP000219338">
    <property type="component" value="Unassembled WGS sequence"/>
</dbReference>
<keyword evidence="2" id="KW-0472">Membrane</keyword>
<feature type="compositionally biased region" description="Polar residues" evidence="1">
    <location>
        <begin position="80"/>
        <end position="92"/>
    </location>
</feature>
<keyword evidence="2" id="KW-1133">Transmembrane helix</keyword>
<sequence length="1166" mass="127638">MADNSPEKDFLDDLKNLPKLGPTTSPEKTPVQEHSADHEDWCGSEMHPDADEEHEDDDDDDILVNTGEQAYSPPKHLAGNPSSLSKPATNVTGKDKNLLKRKQSALGPNIVDATTPAGPASNTRSMRAQTESAFAAASGQPSPSIVPKKRRKTKDVPGTALTSHPLPSFTHFVSAVPSIAAAGPSASPFGSDHLWKTALVELRTHIETQLLVLQQRIESVETHALSSMAQPPSLELADIRDDISNLQTRFSDLSKIATGRFREHFKVISDLMASLSALVDLPSALDSTNGHLTALENDWGSSAHHHPSRDAFRALEERVADLEKASLSASIVPAVPATVSWPLPNISHSAQLPSRPPVPIPSINSHRQIIISSDMPFLKPFDAVAQMMGCIQNLSMSSVLDVKTVPGVPTSILVSFRLENDAKDFMIAARTLPARFHGCRFLWPDSPAAPATASLPLSPLASSSNGPIVDDRHGYFNDIHVPDPPCSVSLSPSPDLSHVTSQTTSIDEPLPLQTLSLCSWNINGHLPLKIWDPEVTSVIKRHDVTVFFETWLMPHTEASVRVPPNYTAIFRSRSYSGGRPWGGLCAVVKDDLRYLVIDELSRPDLLVLQLPSCYLVAGYVAPATSKACTRAIIPPFQHFAEAVTFLSTNSTLPVVGLTDVNGRVGTRSPANAPMSFSRAHAVDVKRDTRGKEFIDMCYDSKMVILNGLRITTDYRTFNFDNSWTSFQTAGTSVVDYAFVSQSLLLLPDSLNFSIGKKGPADHAPLSVSVASTEALYTSTGDVNDSAPKIKDLREELQSRHAGPLNDDMHIVLDSIVSMTPSEPDRMHLYGASCPCIKKQSNIPCFSVYIVSPPENSKSHRLLTTAIHWGLYASRNRTIAYGAIPDMRDPNLPSNGPAKQRVLLAGIAVALASLEVDSPLQIIVDSQDIIDLVCYEAPLHAVKGWVGSNDDILRKVVDCLTERRGTTEFVLCRRGIDNHTYKDAIDAAREASRHPGSSSAHMGKAEWTDLCETFLSDCAELEHAEFFQHDDDCQPGPKIFSHVPYSKLPSSVSSSDRNSGKKMKGQQIKMPPSDGGDIDHFSESHRGRHATRKAMWQNLQALTAVACQADFWKLIRSWSHPSNRSLPKVSDYLSTQRMLIFFAPLQSMFLIFFVSFNVCLYTTFIRD</sequence>
<evidence type="ECO:0000313" key="4">
    <source>
        <dbReference type="Proteomes" id="UP000219338"/>
    </source>
</evidence>
<dbReference type="EMBL" id="FUEG01000004">
    <property type="protein sequence ID" value="SJL02999.1"/>
    <property type="molecule type" value="Genomic_DNA"/>
</dbReference>
<accession>A0A284R2P2</accession>
<evidence type="ECO:0000256" key="2">
    <source>
        <dbReference type="SAM" id="Phobius"/>
    </source>
</evidence>
<feature type="region of interest" description="Disordered" evidence="1">
    <location>
        <begin position="1"/>
        <end position="162"/>
    </location>
</feature>
<reference evidence="4" key="1">
    <citation type="journal article" date="2017" name="Nat. Ecol. Evol.">
        <title>Genome expansion and lineage-specific genetic innovations in the forest pathogenic fungi Armillaria.</title>
        <authorList>
            <person name="Sipos G."/>
            <person name="Prasanna A.N."/>
            <person name="Walter M.C."/>
            <person name="O'Connor E."/>
            <person name="Balint B."/>
            <person name="Krizsan K."/>
            <person name="Kiss B."/>
            <person name="Hess J."/>
            <person name="Varga T."/>
            <person name="Slot J."/>
            <person name="Riley R."/>
            <person name="Boka B."/>
            <person name="Rigling D."/>
            <person name="Barry K."/>
            <person name="Lee J."/>
            <person name="Mihaltcheva S."/>
            <person name="LaButti K."/>
            <person name="Lipzen A."/>
            <person name="Waldron R."/>
            <person name="Moloney N.M."/>
            <person name="Sperisen C."/>
            <person name="Kredics L."/>
            <person name="Vagvoelgyi C."/>
            <person name="Patrignani A."/>
            <person name="Fitzpatrick D."/>
            <person name="Nagy I."/>
            <person name="Doyle S."/>
            <person name="Anderson J.B."/>
            <person name="Grigoriev I.V."/>
            <person name="Gueldener U."/>
            <person name="Muensterkoetter M."/>
            <person name="Nagy L.G."/>
        </authorList>
    </citation>
    <scope>NUCLEOTIDE SEQUENCE [LARGE SCALE GENOMIC DNA]</scope>
    <source>
        <strain evidence="4">C18/9</strain>
    </source>
</reference>
<dbReference type="InterPro" id="IPR036691">
    <property type="entry name" value="Endo/exonu/phosph_ase_sf"/>
</dbReference>
<feature type="compositionally biased region" description="Acidic residues" evidence="1">
    <location>
        <begin position="50"/>
        <end position="62"/>
    </location>
</feature>
<organism evidence="3 4">
    <name type="scientific">Armillaria ostoyae</name>
    <name type="common">Armillaria root rot fungus</name>
    <dbReference type="NCBI Taxonomy" id="47428"/>
    <lineage>
        <taxon>Eukaryota</taxon>
        <taxon>Fungi</taxon>
        <taxon>Dikarya</taxon>
        <taxon>Basidiomycota</taxon>
        <taxon>Agaricomycotina</taxon>
        <taxon>Agaricomycetes</taxon>
        <taxon>Agaricomycetidae</taxon>
        <taxon>Agaricales</taxon>
        <taxon>Marasmiineae</taxon>
        <taxon>Physalacriaceae</taxon>
        <taxon>Armillaria</taxon>
    </lineage>
</organism>
<evidence type="ECO:0000256" key="1">
    <source>
        <dbReference type="SAM" id="MobiDB-lite"/>
    </source>
</evidence>
<keyword evidence="4" id="KW-1185">Reference proteome</keyword>
<feature type="transmembrane region" description="Helical" evidence="2">
    <location>
        <begin position="1137"/>
        <end position="1163"/>
    </location>
</feature>
<dbReference type="SUPFAM" id="SSF56219">
    <property type="entry name" value="DNase I-like"/>
    <property type="match status" value="1"/>
</dbReference>
<feature type="compositionally biased region" description="Basic and acidic residues" evidence="1">
    <location>
        <begin position="30"/>
        <end position="49"/>
    </location>
</feature>
<dbReference type="STRING" id="47428.A0A284R2P2"/>
<gene>
    <name evidence="3" type="ORF">ARMOST_06344</name>
</gene>
<dbReference type="Gene3D" id="3.60.10.10">
    <property type="entry name" value="Endonuclease/exonuclease/phosphatase"/>
    <property type="match status" value="1"/>
</dbReference>
<name>A0A284R2P2_ARMOS</name>
<feature type="region of interest" description="Disordered" evidence="1">
    <location>
        <begin position="1043"/>
        <end position="1075"/>
    </location>
</feature>
<keyword evidence="2" id="KW-0812">Transmembrane</keyword>
<feature type="compositionally biased region" description="Polar residues" evidence="1">
    <location>
        <begin position="120"/>
        <end position="132"/>
    </location>
</feature>
<protein>
    <submittedName>
        <fullName evidence="3">Uncharacterized protein</fullName>
    </submittedName>
</protein>
<feature type="compositionally biased region" description="Basic and acidic residues" evidence="1">
    <location>
        <begin position="1"/>
        <end position="16"/>
    </location>
</feature>